<keyword evidence="2" id="KW-1185">Reference proteome</keyword>
<protein>
    <submittedName>
        <fullName evidence="1">Uncharacterized protein</fullName>
    </submittedName>
</protein>
<name>L5L2Q8_PTEAL</name>
<dbReference type="EMBL" id="KB030357">
    <property type="protein sequence ID" value="ELK18009.1"/>
    <property type="molecule type" value="Genomic_DNA"/>
</dbReference>
<reference evidence="2" key="1">
    <citation type="journal article" date="2013" name="Science">
        <title>Comparative analysis of bat genomes provides insight into the evolution of flight and immunity.</title>
        <authorList>
            <person name="Zhang G."/>
            <person name="Cowled C."/>
            <person name="Shi Z."/>
            <person name="Huang Z."/>
            <person name="Bishop-Lilly K.A."/>
            <person name="Fang X."/>
            <person name="Wynne J.W."/>
            <person name="Xiong Z."/>
            <person name="Baker M.L."/>
            <person name="Zhao W."/>
            <person name="Tachedjian M."/>
            <person name="Zhu Y."/>
            <person name="Zhou P."/>
            <person name="Jiang X."/>
            <person name="Ng J."/>
            <person name="Yang L."/>
            <person name="Wu L."/>
            <person name="Xiao J."/>
            <person name="Feng Y."/>
            <person name="Chen Y."/>
            <person name="Sun X."/>
            <person name="Zhang Y."/>
            <person name="Marsh G.A."/>
            <person name="Crameri G."/>
            <person name="Broder C.C."/>
            <person name="Frey K.G."/>
            <person name="Wang L.F."/>
            <person name="Wang J."/>
        </authorList>
    </citation>
    <scope>NUCLEOTIDE SEQUENCE [LARGE SCALE GENOMIC DNA]</scope>
</reference>
<sequence>MIHTDGPGLPPDFGGQMPLNRTVALPSPTFWSPGQKRLLKATAAVLSPTLLLPESNLAQAGPAAVVRFLAARWIKAASSPQAGSPKRRPHLQRQLTEIVPEMASRRRAGGRLVPKVPETTPNSLTGVGFLRRDGSASPITVSTPSTRQIYASRDGSPSQQFLRRRLTSALQGSLEGGWGSPWVGRLPNAPAVQNRRCFCAQDKYPYSSKLCSAEVGSPREPAWVPGPSIGLAAPAPRSLGPFAPGTVSGADAFRT</sequence>
<evidence type="ECO:0000313" key="2">
    <source>
        <dbReference type="Proteomes" id="UP000010552"/>
    </source>
</evidence>
<dbReference type="AlphaFoldDB" id="L5L2Q8"/>
<accession>L5L2Q8</accession>
<evidence type="ECO:0000313" key="1">
    <source>
        <dbReference type="EMBL" id="ELK18009.1"/>
    </source>
</evidence>
<dbReference type="Proteomes" id="UP000010552">
    <property type="component" value="Unassembled WGS sequence"/>
</dbReference>
<proteinExistence type="predicted"/>
<gene>
    <name evidence="1" type="ORF">PAL_GLEAN10007445</name>
</gene>
<organism evidence="1 2">
    <name type="scientific">Pteropus alecto</name>
    <name type="common">Black flying fox</name>
    <dbReference type="NCBI Taxonomy" id="9402"/>
    <lineage>
        <taxon>Eukaryota</taxon>
        <taxon>Metazoa</taxon>
        <taxon>Chordata</taxon>
        <taxon>Craniata</taxon>
        <taxon>Vertebrata</taxon>
        <taxon>Euteleostomi</taxon>
        <taxon>Mammalia</taxon>
        <taxon>Eutheria</taxon>
        <taxon>Laurasiatheria</taxon>
        <taxon>Chiroptera</taxon>
        <taxon>Yinpterochiroptera</taxon>
        <taxon>Pteropodoidea</taxon>
        <taxon>Pteropodidae</taxon>
        <taxon>Pteropodinae</taxon>
        <taxon>Pteropus</taxon>
    </lineage>
</organism>
<dbReference type="InParanoid" id="L5L2Q8"/>